<keyword evidence="1" id="KW-1133">Transmembrane helix</keyword>
<sequence>MKLAQICFVCVPKFTFMSTTQRNIYHYIPVARHLAKKILASIFALLGVSALACSVLAAGMCQTFLPCIGLLILGMLLFIFAYCHYVKAEMRLEIPQQQFEKYAVSAITEEEYHSLLFHTWHVTSLGSYHCKWNKHVHICEGTKERLRDILASRVGKENGVFLIQELDLEAMRQHQLGIETEYQNIFHIPEKTRSSVHALLETAGAGLQVVAVSWLENLVPSPQEVIYTSIPRFCLEEEISQLTMYVRVYTQAFVEAIQRTSPSRFVKKQGICLLVPLLGVVKGKAPKAIRMMKILSKIAFLQAMEFLATEAILPVDVRNLPITAVLIDHQSIAPLRAIETPQVCSSRELRICFTELMTTSFS</sequence>
<feature type="transmembrane region" description="Helical" evidence="1">
    <location>
        <begin position="38"/>
        <end position="57"/>
    </location>
</feature>
<dbReference type="EMBL" id="CP015840">
    <property type="protein sequence ID" value="ANG66244.1"/>
    <property type="molecule type" value="Genomic_DNA"/>
</dbReference>
<proteinExistence type="predicted"/>
<evidence type="ECO:0000256" key="1">
    <source>
        <dbReference type="SAM" id="Phobius"/>
    </source>
</evidence>
<evidence type="ECO:0000313" key="3">
    <source>
        <dbReference type="Proteomes" id="UP000019147"/>
    </source>
</evidence>
<gene>
    <name evidence="2" type="ORF">M787_002820</name>
</gene>
<organism evidence="2 3">
    <name type="scientific">Chlamydia gallinacea 08-1274/3</name>
    <dbReference type="NCBI Taxonomy" id="1143323"/>
    <lineage>
        <taxon>Bacteria</taxon>
        <taxon>Pseudomonadati</taxon>
        <taxon>Chlamydiota</taxon>
        <taxon>Chlamydiia</taxon>
        <taxon>Chlamydiales</taxon>
        <taxon>Chlamydiaceae</taxon>
        <taxon>Chlamydia/Chlamydophila group</taxon>
        <taxon>Chlamydia</taxon>
    </lineage>
</organism>
<dbReference type="KEGG" id="cgz:M787_002820"/>
<keyword evidence="1" id="KW-0472">Membrane</keyword>
<reference evidence="2 3" key="1">
    <citation type="journal article" date="2014" name="Syst. Appl. Microbiol.">
        <title>Evidence for the existence of two new members of the family Chlamydiaceae and proposal of Chlamydia avium sp. nov. and Chlamydia gallinacea sp. nov.</title>
        <authorList>
            <person name="Sachse K."/>
            <person name="Laroucau K."/>
            <person name="Riege K."/>
            <person name="Wehner S."/>
            <person name="Dilcher M."/>
            <person name="Creasy H.H."/>
            <person name="Weidmann M."/>
            <person name="Myers G."/>
            <person name="Vorimore F."/>
            <person name="Vicari N."/>
            <person name="Magnino S."/>
            <person name="Liebler-Tenorio E."/>
            <person name="Ruettger A."/>
            <person name="Bavoil P.M."/>
            <person name="Hufert F.T."/>
            <person name="Rossello-Mora R."/>
            <person name="Marz M."/>
        </authorList>
    </citation>
    <scope>NUCLEOTIDE SEQUENCE [LARGE SCALE GENOMIC DNA]</scope>
    <source>
        <strain evidence="2 3">08-1274/3</strain>
    </source>
</reference>
<dbReference type="AlphaFoldDB" id="A0A173DZ89"/>
<accession>A0A173DZ89</accession>
<dbReference type="GeneID" id="81478237"/>
<protein>
    <submittedName>
        <fullName evidence="2">Uncharacterized protein</fullName>
    </submittedName>
</protein>
<dbReference type="RefSeq" id="WP_034734537.1">
    <property type="nucleotide sequence ID" value="NZ_CP015840.1"/>
</dbReference>
<name>A0A173DZ89_9CHLA</name>
<feature type="transmembrane region" description="Helical" evidence="1">
    <location>
        <begin position="63"/>
        <end position="83"/>
    </location>
</feature>
<dbReference type="Proteomes" id="UP000019147">
    <property type="component" value="Chromosome"/>
</dbReference>
<evidence type="ECO:0000313" key="2">
    <source>
        <dbReference type="EMBL" id="ANG66244.1"/>
    </source>
</evidence>
<dbReference type="OrthoDB" id="17859at2"/>
<keyword evidence="1" id="KW-0812">Transmembrane</keyword>